<evidence type="ECO:0000256" key="1">
    <source>
        <dbReference type="SAM" id="Phobius"/>
    </source>
</evidence>
<gene>
    <name evidence="2" type="ORF">SAMN02927903_00546</name>
</gene>
<proteinExistence type="predicted"/>
<dbReference type="Proteomes" id="UP000199354">
    <property type="component" value="Unassembled WGS sequence"/>
</dbReference>
<evidence type="ECO:0000313" key="2">
    <source>
        <dbReference type="EMBL" id="SCY02028.1"/>
    </source>
</evidence>
<dbReference type="InterPro" id="IPR024623">
    <property type="entry name" value="YtxH"/>
</dbReference>
<name>A0A1G5CI84_9FLAO</name>
<dbReference type="EMBL" id="FMVF01000003">
    <property type="protein sequence ID" value="SCY02028.1"/>
    <property type="molecule type" value="Genomic_DNA"/>
</dbReference>
<keyword evidence="1" id="KW-0472">Membrane</keyword>
<protein>
    <submittedName>
        <fullName evidence="2">YtxH-like protein</fullName>
    </submittedName>
</protein>
<feature type="transmembrane region" description="Helical" evidence="1">
    <location>
        <begin position="6"/>
        <end position="25"/>
    </location>
</feature>
<reference evidence="2 3" key="1">
    <citation type="submission" date="2016-10" db="EMBL/GenBank/DDBJ databases">
        <authorList>
            <person name="de Groot N.N."/>
        </authorList>
    </citation>
    <scope>NUCLEOTIDE SEQUENCE [LARGE SCALE GENOMIC DNA]</scope>
    <source>
        <strain evidence="2 3">CGMCC 1.7031</strain>
    </source>
</reference>
<keyword evidence="1" id="KW-1133">Transmembrane helix</keyword>
<dbReference type="STRING" id="490189.SAMN02927903_00546"/>
<sequence>MNTGKVALGVLAGVATGAILGILFAPDKGSVTRKKIADKGKDSLDGLKTRYNSVIDNLSHRLEHIKQNGHGAIDDAYELAEDVKNSVK</sequence>
<dbReference type="OrthoDB" id="676025at2"/>
<keyword evidence="3" id="KW-1185">Reference proteome</keyword>
<organism evidence="2 3">
    <name type="scientific">Flavobacterium caeni</name>
    <dbReference type="NCBI Taxonomy" id="490189"/>
    <lineage>
        <taxon>Bacteria</taxon>
        <taxon>Pseudomonadati</taxon>
        <taxon>Bacteroidota</taxon>
        <taxon>Flavobacteriia</taxon>
        <taxon>Flavobacteriales</taxon>
        <taxon>Flavobacteriaceae</taxon>
        <taxon>Flavobacterium</taxon>
    </lineage>
</organism>
<dbReference type="RefSeq" id="WP_091140793.1">
    <property type="nucleotide sequence ID" value="NZ_FMVF01000003.1"/>
</dbReference>
<dbReference type="Pfam" id="PF12732">
    <property type="entry name" value="YtxH"/>
    <property type="match status" value="1"/>
</dbReference>
<dbReference type="AlphaFoldDB" id="A0A1G5CI84"/>
<evidence type="ECO:0000313" key="3">
    <source>
        <dbReference type="Proteomes" id="UP000199354"/>
    </source>
</evidence>
<keyword evidence="1" id="KW-0812">Transmembrane</keyword>
<accession>A0A1G5CI84</accession>